<proteinExistence type="predicted"/>
<name>A0A0S3K733_9ENTE</name>
<evidence type="ECO:0000313" key="2">
    <source>
        <dbReference type="EMBL" id="OJG91006.1"/>
    </source>
</evidence>
<dbReference type="EMBL" id="JXLC01000017">
    <property type="protein sequence ID" value="OJG91006.1"/>
    <property type="molecule type" value="Genomic_DNA"/>
</dbReference>
<gene>
    <name evidence="1" type="ORF">ATZ33_01320</name>
    <name evidence="2" type="ORF">RV15_GL001002</name>
</gene>
<sequence length="116" mass="13549">MMKHAESELQIIELMKNICPDFDSYNFLETDRYKGSLFGKFNVYYKIGSNKELGVITGINNQKKYNLDQFKKNFTTTGGFNGTKVEEGWKGEILIELLKYLQGIKKDQQEEVKYLE</sequence>
<evidence type="ECO:0000313" key="4">
    <source>
        <dbReference type="Proteomes" id="UP000183039"/>
    </source>
</evidence>
<dbReference type="KEGG" id="ess:ATZ33_01320"/>
<dbReference type="Proteomes" id="UP000065511">
    <property type="component" value="Chromosome"/>
</dbReference>
<dbReference type="Proteomes" id="UP000183039">
    <property type="component" value="Unassembled WGS sequence"/>
</dbReference>
<dbReference type="AlphaFoldDB" id="A0A0S3K733"/>
<keyword evidence="3" id="KW-1185">Reference proteome</keyword>
<dbReference type="RefSeq" id="WP_071878297.1">
    <property type="nucleotide sequence ID" value="NZ_JXLC01000017.1"/>
</dbReference>
<reference evidence="2 4" key="1">
    <citation type="submission" date="2014-12" db="EMBL/GenBank/DDBJ databases">
        <title>Draft genome sequences of 29 type strains of Enterococci.</title>
        <authorList>
            <person name="Zhong Z."/>
            <person name="Sun Z."/>
            <person name="Liu W."/>
            <person name="Zhang W."/>
            <person name="Zhang H."/>
        </authorList>
    </citation>
    <scope>NUCLEOTIDE SEQUENCE [LARGE SCALE GENOMIC DNA]</scope>
    <source>
        <strain evidence="2 4">DSM 22801</strain>
    </source>
</reference>
<reference evidence="1 3" key="2">
    <citation type="submission" date="2015-12" db="EMBL/GenBank/DDBJ databases">
        <authorList>
            <person name="Lauer A."/>
            <person name="Humrighouse B."/>
            <person name="Loparev V."/>
            <person name="Shewmaker P.L."/>
            <person name="Whitney A.M."/>
            <person name="McLaughlin R.W."/>
        </authorList>
    </citation>
    <scope>NUCLEOTIDE SEQUENCE [LARGE SCALE GENOMIC DNA]</scope>
    <source>
        <strain evidence="1 3">LMG 23085</strain>
    </source>
</reference>
<protein>
    <submittedName>
        <fullName evidence="2">Uncharacterized protein</fullName>
    </submittedName>
</protein>
<evidence type="ECO:0000313" key="1">
    <source>
        <dbReference type="EMBL" id="ALS00071.1"/>
    </source>
</evidence>
<accession>A0A0S3K733</accession>
<dbReference type="EMBL" id="CP013614">
    <property type="protein sequence ID" value="ALS00071.1"/>
    <property type="molecule type" value="Genomic_DNA"/>
</dbReference>
<organism evidence="2 4">
    <name type="scientific">Enterococcus silesiacus</name>
    <dbReference type="NCBI Taxonomy" id="332949"/>
    <lineage>
        <taxon>Bacteria</taxon>
        <taxon>Bacillati</taxon>
        <taxon>Bacillota</taxon>
        <taxon>Bacilli</taxon>
        <taxon>Lactobacillales</taxon>
        <taxon>Enterococcaceae</taxon>
        <taxon>Enterococcus</taxon>
    </lineage>
</organism>
<evidence type="ECO:0000313" key="3">
    <source>
        <dbReference type="Proteomes" id="UP000065511"/>
    </source>
</evidence>